<sequence>MNRVTLLRDKRFFLIFVVSLQISNQGQTSTVNRFLPTGPLGTNPTCVKICVIKLEAQNRLNSIFMPYIRM</sequence>
<dbReference type="AlphaFoldDB" id="A0A2M4B652"/>
<protein>
    <submittedName>
        <fullName evidence="2">Putative secreted protein</fullName>
    </submittedName>
</protein>
<feature type="chain" id="PRO_5014811519" evidence="1">
    <location>
        <begin position="29"/>
        <end position="70"/>
    </location>
</feature>
<feature type="signal peptide" evidence="1">
    <location>
        <begin position="1"/>
        <end position="28"/>
    </location>
</feature>
<name>A0A2M4B652_9DIPT</name>
<proteinExistence type="predicted"/>
<evidence type="ECO:0000256" key="1">
    <source>
        <dbReference type="SAM" id="SignalP"/>
    </source>
</evidence>
<keyword evidence="1" id="KW-0732">Signal</keyword>
<reference evidence="2" key="1">
    <citation type="submission" date="2018-01" db="EMBL/GenBank/DDBJ databases">
        <title>An insight into the sialome of Amazonian anophelines.</title>
        <authorList>
            <person name="Ribeiro J.M."/>
            <person name="Scarpassa V."/>
            <person name="Calvo E."/>
        </authorList>
    </citation>
    <scope>NUCLEOTIDE SEQUENCE</scope>
    <source>
        <tissue evidence="2">Salivary glands</tissue>
    </source>
</reference>
<organism evidence="2">
    <name type="scientific">Anopheles triannulatus</name>
    <dbReference type="NCBI Taxonomy" id="58253"/>
    <lineage>
        <taxon>Eukaryota</taxon>
        <taxon>Metazoa</taxon>
        <taxon>Ecdysozoa</taxon>
        <taxon>Arthropoda</taxon>
        <taxon>Hexapoda</taxon>
        <taxon>Insecta</taxon>
        <taxon>Pterygota</taxon>
        <taxon>Neoptera</taxon>
        <taxon>Endopterygota</taxon>
        <taxon>Diptera</taxon>
        <taxon>Nematocera</taxon>
        <taxon>Culicoidea</taxon>
        <taxon>Culicidae</taxon>
        <taxon>Anophelinae</taxon>
        <taxon>Anopheles</taxon>
    </lineage>
</organism>
<accession>A0A2M4B652</accession>
<dbReference type="EMBL" id="GGFK01015214">
    <property type="protein sequence ID" value="MBW48535.1"/>
    <property type="molecule type" value="Transcribed_RNA"/>
</dbReference>
<evidence type="ECO:0000313" key="2">
    <source>
        <dbReference type="EMBL" id="MBW48535.1"/>
    </source>
</evidence>